<dbReference type="InterPro" id="IPR000182">
    <property type="entry name" value="GNAT_dom"/>
</dbReference>
<dbReference type="InterPro" id="IPR036527">
    <property type="entry name" value="SCP2_sterol-bd_dom_sf"/>
</dbReference>
<dbReference type="PROSITE" id="PS51186">
    <property type="entry name" value="GNAT"/>
    <property type="match status" value="1"/>
</dbReference>
<dbReference type="SUPFAM" id="SSF55718">
    <property type="entry name" value="SCP-like"/>
    <property type="match status" value="1"/>
</dbReference>
<organism evidence="3 5">
    <name type="scientific">Halorubrum ejinorense</name>
    <dbReference type="NCBI Taxonomy" id="425309"/>
    <lineage>
        <taxon>Archaea</taxon>
        <taxon>Methanobacteriati</taxon>
        <taxon>Methanobacteriota</taxon>
        <taxon>Stenosarchaea group</taxon>
        <taxon>Halobacteria</taxon>
        <taxon>Halobacteriales</taxon>
        <taxon>Haloferacaceae</taxon>
        <taxon>Halorubrum</taxon>
    </lineage>
</organism>
<evidence type="ECO:0000313" key="4">
    <source>
        <dbReference type="EMBL" id="MEZ3166270.1"/>
    </source>
</evidence>
<dbReference type="InterPro" id="IPR016181">
    <property type="entry name" value="Acyl_CoA_acyltransferase"/>
</dbReference>
<dbReference type="EMBL" id="JBEDNW010000001">
    <property type="protein sequence ID" value="MEZ3166270.1"/>
    <property type="molecule type" value="Genomic_DNA"/>
</dbReference>
<evidence type="ECO:0000313" key="6">
    <source>
        <dbReference type="Proteomes" id="UP001567571"/>
    </source>
</evidence>
<dbReference type="Proteomes" id="UP001567571">
    <property type="component" value="Unassembled WGS sequence"/>
</dbReference>
<dbReference type="PANTHER" id="PTHR37817">
    <property type="entry name" value="N-ACETYLTRANSFERASE EIS"/>
    <property type="match status" value="1"/>
</dbReference>
<dbReference type="Pfam" id="PF17668">
    <property type="entry name" value="Acetyltransf_17"/>
    <property type="match status" value="1"/>
</dbReference>
<dbReference type="InterPro" id="IPR041380">
    <property type="entry name" value="Acetyltransf_17"/>
</dbReference>
<dbReference type="RefSeq" id="WP_343775303.1">
    <property type="nucleotide sequence ID" value="NZ_BAAADQ010000001.1"/>
</dbReference>
<reference evidence="4 6" key="3">
    <citation type="submission" date="2024-06" db="EMBL/GenBank/DDBJ databases">
        <title>Halorubrum miltondacostae sp. nov., a potential PHA producer isolated from an inland solar saltern in Rio Maior, Portugal.</title>
        <authorList>
            <person name="Albuquerque L."/>
            <person name="Viver T."/>
            <person name="Barroso C."/>
            <person name="Claudino R."/>
            <person name="Galvan M."/>
            <person name="Simoes G."/>
            <person name="Lobo Da Cunha A."/>
            <person name="Egas C."/>
        </authorList>
    </citation>
    <scope>NUCLEOTIDE SEQUENCE [LARGE SCALE GENOMIC DNA]</scope>
    <source>
        <strain evidence="4 6">DSM 18646</strain>
    </source>
</reference>
<protein>
    <submittedName>
        <fullName evidence="3">GNAT family N-acetyltransferase</fullName>
        <ecNumber evidence="4">2.3.1.-</ecNumber>
    </submittedName>
</protein>
<feature type="region of interest" description="Disordered" evidence="1">
    <location>
        <begin position="348"/>
        <end position="368"/>
    </location>
</feature>
<dbReference type="GO" id="GO:0030649">
    <property type="term" value="P:aminoglycoside antibiotic catabolic process"/>
    <property type="evidence" value="ECO:0007669"/>
    <property type="project" value="TreeGrafter"/>
</dbReference>
<dbReference type="AlphaFoldDB" id="A0AAV3SM12"/>
<dbReference type="Pfam" id="PF13527">
    <property type="entry name" value="Acetyltransf_9"/>
    <property type="match status" value="1"/>
</dbReference>
<proteinExistence type="predicted"/>
<sequence>MDGLDYRPFPEERDDEFSAFMRYAFSPEDGPYDPEADDDDREHLAEYRGLFDGDDPVAVCGHHDFTLRVRGRDRDAAGLSAVASPPEHRRQGHIARLLSESLTEYREDGVSLSVLWPFEHAFYRRYGWGTVSRFRWLKAPPEQLAFAAAGADAPGGNSGEAGHFRRLDADDHDAAAELLAATAERYDFTMARTEAWWRERTLRGWKTDPFVYGFERDGVLRALLSYTFEERDDGDGTEMVVSDAAVADPAEWDQIFRFCRDHDSQVERVRLRLPVDVSVLDRVEDPRAVTEEVRAGPMFRLVDAADALAELAPDPDLDAAFTLAVEDPLVDWHDRPIRVEVADGEVDAERVDAADADTGGDERQDPTDADVTADIDALSQLYAGYRSVGELRANAALDVDAAAAETLAADLAALFPPRRTFLREGF</sequence>
<dbReference type="Gene3D" id="3.30.1050.10">
    <property type="entry name" value="SCP2 sterol-binding domain"/>
    <property type="match status" value="1"/>
</dbReference>
<gene>
    <name evidence="4" type="ORF">ABNG02_02870</name>
    <name evidence="3" type="ORF">GCM10008994_00180</name>
</gene>
<keyword evidence="4" id="KW-0012">Acyltransferase</keyword>
<dbReference type="SUPFAM" id="SSF55729">
    <property type="entry name" value="Acyl-CoA N-acyltransferases (Nat)"/>
    <property type="match status" value="1"/>
</dbReference>
<dbReference type="Pfam" id="PF13530">
    <property type="entry name" value="SCP2_2"/>
    <property type="match status" value="1"/>
</dbReference>
<dbReference type="EC" id="2.3.1.-" evidence="4"/>
<evidence type="ECO:0000256" key="1">
    <source>
        <dbReference type="SAM" id="MobiDB-lite"/>
    </source>
</evidence>
<dbReference type="Proteomes" id="UP001501425">
    <property type="component" value="Unassembled WGS sequence"/>
</dbReference>
<dbReference type="EMBL" id="BAAADQ010000001">
    <property type="protein sequence ID" value="GAA0529615.1"/>
    <property type="molecule type" value="Genomic_DNA"/>
</dbReference>
<comment type="caution">
    <text evidence="3">The sequence shown here is derived from an EMBL/GenBank/DDBJ whole genome shotgun (WGS) entry which is preliminary data.</text>
</comment>
<evidence type="ECO:0000313" key="3">
    <source>
        <dbReference type="EMBL" id="GAA0529615.1"/>
    </source>
</evidence>
<dbReference type="PANTHER" id="PTHR37817:SF1">
    <property type="entry name" value="N-ACETYLTRANSFERASE EIS"/>
    <property type="match status" value="1"/>
</dbReference>
<name>A0AAV3SM12_9EURY</name>
<keyword evidence="6" id="KW-1185">Reference proteome</keyword>
<dbReference type="CDD" id="cd04301">
    <property type="entry name" value="NAT_SF"/>
    <property type="match status" value="1"/>
</dbReference>
<evidence type="ECO:0000313" key="5">
    <source>
        <dbReference type="Proteomes" id="UP001501425"/>
    </source>
</evidence>
<reference evidence="3" key="2">
    <citation type="submission" date="2023-12" db="EMBL/GenBank/DDBJ databases">
        <authorList>
            <person name="Sun Q."/>
            <person name="Inoue M."/>
        </authorList>
    </citation>
    <scope>NUCLEOTIDE SEQUENCE</scope>
    <source>
        <strain evidence="3">JCM 14265</strain>
    </source>
</reference>
<keyword evidence="4" id="KW-0808">Transferase</keyword>
<reference evidence="3" key="1">
    <citation type="journal article" date="2014" name="Int. J. Syst. Evol. Microbiol.">
        <title>Complete genome sequence of Corynebacterium casei LMG S-19264T (=DSM 44701T), isolated from a smear-ripened cheese.</title>
        <authorList>
            <consortium name="US DOE Joint Genome Institute (JGI-PGF)"/>
            <person name="Walter F."/>
            <person name="Albersmeier A."/>
            <person name="Kalinowski J."/>
            <person name="Ruckert C."/>
        </authorList>
    </citation>
    <scope>NUCLEOTIDE SEQUENCE</scope>
    <source>
        <strain evidence="3">JCM 14265</strain>
    </source>
</reference>
<dbReference type="InterPro" id="IPR025559">
    <property type="entry name" value="Eis_dom"/>
</dbReference>
<evidence type="ECO:0000259" key="2">
    <source>
        <dbReference type="PROSITE" id="PS51186"/>
    </source>
</evidence>
<dbReference type="GO" id="GO:0034069">
    <property type="term" value="F:aminoglycoside N-acetyltransferase activity"/>
    <property type="evidence" value="ECO:0007669"/>
    <property type="project" value="TreeGrafter"/>
</dbReference>
<accession>A0AAV3SM12</accession>
<dbReference type="InterPro" id="IPR051554">
    <property type="entry name" value="Acetyltransferase_Eis"/>
</dbReference>
<feature type="domain" description="N-acetyltransferase" evidence="2">
    <location>
        <begin position="4"/>
        <end position="147"/>
    </location>
</feature>
<dbReference type="Gene3D" id="3.40.630.30">
    <property type="match status" value="2"/>
</dbReference>